<dbReference type="PROSITE" id="PS50977">
    <property type="entry name" value="HTH_TETR_2"/>
    <property type="match status" value="1"/>
</dbReference>
<evidence type="ECO:0000256" key="2">
    <source>
        <dbReference type="ARBA" id="ARBA00023125"/>
    </source>
</evidence>
<evidence type="ECO:0000256" key="3">
    <source>
        <dbReference type="ARBA" id="ARBA00023163"/>
    </source>
</evidence>
<evidence type="ECO:0000313" key="7">
    <source>
        <dbReference type="Proteomes" id="UP000051835"/>
    </source>
</evidence>
<dbReference type="PRINTS" id="PR00455">
    <property type="entry name" value="HTHTETR"/>
</dbReference>
<dbReference type="PANTHER" id="PTHR30055">
    <property type="entry name" value="HTH-TYPE TRANSCRIPTIONAL REGULATOR RUTR"/>
    <property type="match status" value="1"/>
</dbReference>
<dbReference type="PANTHER" id="PTHR30055:SF234">
    <property type="entry name" value="HTH-TYPE TRANSCRIPTIONAL REGULATOR BETI"/>
    <property type="match status" value="1"/>
</dbReference>
<dbReference type="Gene3D" id="1.10.357.10">
    <property type="entry name" value="Tetracycline Repressor, domain 2"/>
    <property type="match status" value="1"/>
</dbReference>
<evidence type="ECO:0000313" key="6">
    <source>
        <dbReference type="EMBL" id="KRL48661.1"/>
    </source>
</evidence>
<feature type="DNA-binding region" description="H-T-H motif" evidence="4">
    <location>
        <begin position="44"/>
        <end position="63"/>
    </location>
</feature>
<dbReference type="PATRIC" id="fig|1423805.4.peg.1151"/>
<gene>
    <name evidence="6" type="ORF">FD37_GL001121</name>
</gene>
<reference evidence="6 7" key="1">
    <citation type="journal article" date="2015" name="Genome Announc.">
        <title>Expanding the biotechnology potential of lactobacilli through comparative genomics of 213 strains and associated genera.</title>
        <authorList>
            <person name="Sun Z."/>
            <person name="Harris H.M."/>
            <person name="McCann A."/>
            <person name="Guo C."/>
            <person name="Argimon S."/>
            <person name="Zhang W."/>
            <person name="Yang X."/>
            <person name="Jeffery I.B."/>
            <person name="Cooney J.C."/>
            <person name="Kagawa T.F."/>
            <person name="Liu W."/>
            <person name="Song Y."/>
            <person name="Salvetti E."/>
            <person name="Wrobel A."/>
            <person name="Rasinkangas P."/>
            <person name="Parkhill J."/>
            <person name="Rea M.C."/>
            <person name="O'Sullivan O."/>
            <person name="Ritari J."/>
            <person name="Douillard F.P."/>
            <person name="Paul Ross R."/>
            <person name="Yang R."/>
            <person name="Briner A.E."/>
            <person name="Felis G.E."/>
            <person name="de Vos W.M."/>
            <person name="Barrangou R."/>
            <person name="Klaenhammer T.R."/>
            <person name="Caufield P.W."/>
            <person name="Cui Y."/>
            <person name="Zhang H."/>
            <person name="O'Toole P.W."/>
        </authorList>
    </citation>
    <scope>NUCLEOTIDE SEQUENCE [LARGE SCALE GENOMIC DNA]</scope>
    <source>
        <strain evidence="6 7">DSM 15429</strain>
    </source>
</reference>
<dbReference type="InterPro" id="IPR009057">
    <property type="entry name" value="Homeodomain-like_sf"/>
</dbReference>
<proteinExistence type="predicted"/>
<dbReference type="GO" id="GO:0045892">
    <property type="term" value="P:negative regulation of DNA-templated transcription"/>
    <property type="evidence" value="ECO:0007669"/>
    <property type="project" value="UniProtKB-ARBA"/>
</dbReference>
<feature type="domain" description="HTH tetR-type" evidence="5">
    <location>
        <begin position="21"/>
        <end position="81"/>
    </location>
</feature>
<dbReference type="InterPro" id="IPR050109">
    <property type="entry name" value="HTH-type_TetR-like_transc_reg"/>
</dbReference>
<dbReference type="SUPFAM" id="SSF46689">
    <property type="entry name" value="Homeodomain-like"/>
    <property type="match status" value="1"/>
</dbReference>
<organism evidence="6 7">
    <name type="scientific">Levilactobacillus spicheri DSM 15429</name>
    <dbReference type="NCBI Taxonomy" id="1423805"/>
    <lineage>
        <taxon>Bacteria</taxon>
        <taxon>Bacillati</taxon>
        <taxon>Bacillota</taxon>
        <taxon>Bacilli</taxon>
        <taxon>Lactobacillales</taxon>
        <taxon>Lactobacillaceae</taxon>
        <taxon>Levilactobacillus</taxon>
    </lineage>
</organism>
<evidence type="ECO:0000256" key="1">
    <source>
        <dbReference type="ARBA" id="ARBA00023015"/>
    </source>
</evidence>
<dbReference type="EMBL" id="AZFC01000015">
    <property type="protein sequence ID" value="KRL48661.1"/>
    <property type="molecule type" value="Genomic_DNA"/>
</dbReference>
<keyword evidence="3" id="KW-0804">Transcription</keyword>
<evidence type="ECO:0000259" key="5">
    <source>
        <dbReference type="PROSITE" id="PS50977"/>
    </source>
</evidence>
<protein>
    <submittedName>
        <fullName evidence="6">Transctiptional regulator, TetR family</fullName>
    </submittedName>
</protein>
<evidence type="ECO:0000256" key="4">
    <source>
        <dbReference type="PROSITE-ProRule" id="PRU00335"/>
    </source>
</evidence>
<dbReference type="Pfam" id="PF00440">
    <property type="entry name" value="TetR_N"/>
    <property type="match status" value="1"/>
</dbReference>
<sequence>MVNFKTEVLRMANIKTDAQKRAKADQIAAAAWQLFEHHGFNDISMAMIAERAGVAKGTLFNYYETKENIFMTLLLTGYRTYFDQLTRQFAQGPRLTPAALTAELLRETTQLIRQHGTLVRLNALRGPVLEARADQAQTLAERQALYATSHTLGATIAAKVLGLTAHTASHLFIVQSAVISGLMNLAGLDEFNQHPLTVDFPDFQVDLERESCQLFGSYLTQLFKEDSHATQ</sequence>
<dbReference type="GO" id="GO:0000976">
    <property type="term" value="F:transcription cis-regulatory region binding"/>
    <property type="evidence" value="ECO:0007669"/>
    <property type="project" value="TreeGrafter"/>
</dbReference>
<keyword evidence="2 4" id="KW-0238">DNA-binding</keyword>
<comment type="caution">
    <text evidence="6">The sequence shown here is derived from an EMBL/GenBank/DDBJ whole genome shotgun (WGS) entry which is preliminary data.</text>
</comment>
<accession>A0A0R1R3M9</accession>
<dbReference type="GO" id="GO:0003700">
    <property type="term" value="F:DNA-binding transcription factor activity"/>
    <property type="evidence" value="ECO:0007669"/>
    <property type="project" value="TreeGrafter"/>
</dbReference>
<keyword evidence="1" id="KW-0805">Transcription regulation</keyword>
<dbReference type="Proteomes" id="UP000051835">
    <property type="component" value="Unassembled WGS sequence"/>
</dbReference>
<name>A0A0R1R3M9_9LACO</name>
<dbReference type="InterPro" id="IPR001647">
    <property type="entry name" value="HTH_TetR"/>
</dbReference>
<dbReference type="FunFam" id="1.10.10.60:FF:000141">
    <property type="entry name" value="TetR family transcriptional regulator"/>
    <property type="match status" value="1"/>
</dbReference>
<dbReference type="AlphaFoldDB" id="A0A0R1R3M9"/>